<evidence type="ECO:0000256" key="2">
    <source>
        <dbReference type="SAM" id="SignalP"/>
    </source>
</evidence>
<dbReference type="Pfam" id="PF13505">
    <property type="entry name" value="OMP_b-brl"/>
    <property type="match status" value="1"/>
</dbReference>
<organism evidence="4 5">
    <name type="scientific">Povalibacter uvarum</name>
    <dbReference type="NCBI Taxonomy" id="732238"/>
    <lineage>
        <taxon>Bacteria</taxon>
        <taxon>Pseudomonadati</taxon>
        <taxon>Pseudomonadota</taxon>
        <taxon>Gammaproteobacteria</taxon>
        <taxon>Steroidobacterales</taxon>
        <taxon>Steroidobacteraceae</taxon>
        <taxon>Povalibacter</taxon>
    </lineage>
</organism>
<dbReference type="EMBL" id="JACHHZ010000005">
    <property type="protein sequence ID" value="MBB6095247.1"/>
    <property type="molecule type" value="Genomic_DNA"/>
</dbReference>
<name>A0A841HPY2_9GAMM</name>
<keyword evidence="5" id="KW-1185">Reference proteome</keyword>
<comment type="caution">
    <text evidence="4">The sequence shown here is derived from an EMBL/GenBank/DDBJ whole genome shotgun (WGS) entry which is preliminary data.</text>
</comment>
<feature type="domain" description="Outer membrane protein beta-barrel" evidence="3">
    <location>
        <begin position="10"/>
        <end position="202"/>
    </location>
</feature>
<evidence type="ECO:0000313" key="5">
    <source>
        <dbReference type="Proteomes" id="UP000588068"/>
    </source>
</evidence>
<dbReference type="Proteomes" id="UP000588068">
    <property type="component" value="Unassembled WGS sequence"/>
</dbReference>
<dbReference type="InterPro" id="IPR011250">
    <property type="entry name" value="OMP/PagP_B-barrel"/>
</dbReference>
<sequence length="225" mass="24465">MKTNRELQVAAALGLITLTSSAFGAEPGFYMGAGIGETWQEMGDSKGTVIGIGPPFGVVFQAFPEEVQVEDGNLGWQATIGYRLNRYLAAEVAYLSFGESEVTETYRIDPGFPFPAPIEFKNRYSSTVSGPAVSVLGSLPLGRVDLFLRAGMLFADQDVETQFTSGSQEMTFGEEIWFGGAGVDWSVADRWMLRAEYLRTAKLAATLMSAEAAIETVSFSVFFRL</sequence>
<feature type="chain" id="PRO_5032710563" evidence="2">
    <location>
        <begin position="25"/>
        <end position="225"/>
    </location>
</feature>
<evidence type="ECO:0000259" key="3">
    <source>
        <dbReference type="Pfam" id="PF13505"/>
    </source>
</evidence>
<evidence type="ECO:0000256" key="1">
    <source>
        <dbReference type="ARBA" id="ARBA00022729"/>
    </source>
</evidence>
<dbReference type="AlphaFoldDB" id="A0A841HPY2"/>
<dbReference type="RefSeq" id="WP_184334642.1">
    <property type="nucleotide sequence ID" value="NZ_JACHHZ010000005.1"/>
</dbReference>
<gene>
    <name evidence="4" type="ORF">HNQ60_004137</name>
</gene>
<protein>
    <submittedName>
        <fullName evidence="4">Opacity protein-like surface antigen</fullName>
    </submittedName>
</protein>
<feature type="signal peptide" evidence="2">
    <location>
        <begin position="1"/>
        <end position="24"/>
    </location>
</feature>
<dbReference type="InterPro" id="IPR027385">
    <property type="entry name" value="Beta-barrel_OMP"/>
</dbReference>
<dbReference type="SUPFAM" id="SSF56925">
    <property type="entry name" value="OMPA-like"/>
    <property type="match status" value="1"/>
</dbReference>
<dbReference type="Gene3D" id="2.40.160.20">
    <property type="match status" value="1"/>
</dbReference>
<keyword evidence="1 2" id="KW-0732">Signal</keyword>
<reference evidence="4 5" key="1">
    <citation type="submission" date="2020-08" db="EMBL/GenBank/DDBJ databases">
        <title>Genomic Encyclopedia of Type Strains, Phase IV (KMG-IV): sequencing the most valuable type-strain genomes for metagenomic binning, comparative biology and taxonomic classification.</title>
        <authorList>
            <person name="Goeker M."/>
        </authorList>
    </citation>
    <scope>NUCLEOTIDE SEQUENCE [LARGE SCALE GENOMIC DNA]</scope>
    <source>
        <strain evidence="4 5">DSM 26723</strain>
    </source>
</reference>
<proteinExistence type="predicted"/>
<evidence type="ECO:0000313" key="4">
    <source>
        <dbReference type="EMBL" id="MBB6095247.1"/>
    </source>
</evidence>
<accession>A0A841HPY2</accession>